<keyword evidence="4" id="KW-1015">Disulfide bond</keyword>
<sequence length="199" mass="22195">MKKFILLLLLSVLAGCGNLKIQEGYGNTLSEFKATDENGKIFNTKDMQGKVWLVDFIFTNCETVCPPMTKNMSDVTEELEKKGIKNYGVLSMSVDPKVDSPNKLKAYVKDLDQTGGKWKLVTGYKPKDIADFAVENFKTIVAAPTIGTNQATHGTSFYLIDQNRKIIKDYIGKDTGEEKFPKNEIVEDVQTLVDKGPIK</sequence>
<reference evidence="7 8" key="1">
    <citation type="submission" date="2019-01" db="EMBL/GenBank/DDBJ databases">
        <title>Draft genome sequences of the type strains of six Macrococcus species.</title>
        <authorList>
            <person name="Mazhar S."/>
            <person name="Altermann E."/>
            <person name="Hill C."/>
            <person name="Mcauliffe O."/>
        </authorList>
    </citation>
    <scope>NUCLEOTIDE SEQUENCE [LARGE SCALE GENOMIC DNA]</scope>
    <source>
        <strain evidence="7 8">CCM4811</strain>
    </source>
</reference>
<evidence type="ECO:0000256" key="3">
    <source>
        <dbReference type="PIRSR" id="PIRSR603782-1"/>
    </source>
</evidence>
<dbReference type="SUPFAM" id="SSF52833">
    <property type="entry name" value="Thioredoxin-like"/>
    <property type="match status" value="1"/>
</dbReference>
<dbReference type="PANTHER" id="PTHR12151:SF25">
    <property type="entry name" value="LINALOOL DEHYDRATASE_ISOMERASE DOMAIN-CONTAINING PROTEIN"/>
    <property type="match status" value="1"/>
</dbReference>
<keyword evidence="2 3" id="KW-0186">Copper</keyword>
<dbReference type="GO" id="GO:0046872">
    <property type="term" value="F:metal ion binding"/>
    <property type="evidence" value="ECO:0007669"/>
    <property type="project" value="UniProtKB-KW"/>
</dbReference>
<dbReference type="RefSeq" id="WP_133432564.1">
    <property type="nucleotide sequence ID" value="NZ_SCWA01000018.1"/>
</dbReference>
<dbReference type="InterPro" id="IPR013766">
    <property type="entry name" value="Thioredoxin_domain"/>
</dbReference>
<dbReference type="OrthoDB" id="9811998at2"/>
<evidence type="ECO:0000259" key="6">
    <source>
        <dbReference type="PROSITE" id="PS51352"/>
    </source>
</evidence>
<keyword evidence="8" id="KW-1185">Reference proteome</keyword>
<dbReference type="Gene3D" id="3.40.30.10">
    <property type="entry name" value="Glutaredoxin"/>
    <property type="match status" value="1"/>
</dbReference>
<feature type="domain" description="Thioredoxin" evidence="6">
    <location>
        <begin position="23"/>
        <end position="194"/>
    </location>
</feature>
<feature type="chain" id="PRO_5020588499" evidence="5">
    <location>
        <begin position="22"/>
        <end position="199"/>
    </location>
</feature>
<gene>
    <name evidence="7" type="ORF">ERX27_09305</name>
</gene>
<comment type="caution">
    <text evidence="7">The sequence shown here is derived from an EMBL/GenBank/DDBJ whole genome shotgun (WGS) entry which is preliminary data.</text>
</comment>
<dbReference type="Proteomes" id="UP000295310">
    <property type="component" value="Unassembled WGS sequence"/>
</dbReference>
<evidence type="ECO:0000256" key="4">
    <source>
        <dbReference type="PIRSR" id="PIRSR603782-2"/>
    </source>
</evidence>
<feature type="binding site" evidence="3">
    <location>
        <position position="153"/>
    </location>
    <ligand>
        <name>Cu cation</name>
        <dbReference type="ChEBI" id="CHEBI:23378"/>
    </ligand>
</feature>
<dbReference type="InterPro" id="IPR003782">
    <property type="entry name" value="SCO1/SenC"/>
</dbReference>
<evidence type="ECO:0000313" key="7">
    <source>
        <dbReference type="EMBL" id="TDL94297.1"/>
    </source>
</evidence>
<comment type="similarity">
    <text evidence="1">Belongs to the SCO1/2 family.</text>
</comment>
<dbReference type="PROSITE" id="PS51257">
    <property type="entry name" value="PROKAR_LIPOPROTEIN"/>
    <property type="match status" value="1"/>
</dbReference>
<feature type="binding site" evidence="3">
    <location>
        <position position="61"/>
    </location>
    <ligand>
        <name>Cu cation</name>
        <dbReference type="ChEBI" id="CHEBI:23378"/>
    </ligand>
</feature>
<evidence type="ECO:0000256" key="5">
    <source>
        <dbReference type="SAM" id="SignalP"/>
    </source>
</evidence>
<keyword evidence="3" id="KW-0479">Metal-binding</keyword>
<dbReference type="AlphaFoldDB" id="A0A4R6BBF0"/>
<dbReference type="CDD" id="cd02968">
    <property type="entry name" value="SCO"/>
    <property type="match status" value="1"/>
</dbReference>
<proteinExistence type="inferred from homology"/>
<dbReference type="PANTHER" id="PTHR12151">
    <property type="entry name" value="ELECTRON TRANSPORT PROTIN SCO1/SENC FAMILY MEMBER"/>
    <property type="match status" value="1"/>
</dbReference>
<evidence type="ECO:0000256" key="1">
    <source>
        <dbReference type="ARBA" id="ARBA00010996"/>
    </source>
</evidence>
<feature type="disulfide bond" description="Redox-active" evidence="4">
    <location>
        <begin position="61"/>
        <end position="65"/>
    </location>
</feature>
<accession>A0A4R6BBF0</accession>
<evidence type="ECO:0000313" key="8">
    <source>
        <dbReference type="Proteomes" id="UP000295310"/>
    </source>
</evidence>
<dbReference type="InterPro" id="IPR036249">
    <property type="entry name" value="Thioredoxin-like_sf"/>
</dbReference>
<evidence type="ECO:0000256" key="2">
    <source>
        <dbReference type="ARBA" id="ARBA00023008"/>
    </source>
</evidence>
<keyword evidence="5" id="KW-0732">Signal</keyword>
<dbReference type="EMBL" id="SCWA01000018">
    <property type="protein sequence ID" value="TDL94297.1"/>
    <property type="molecule type" value="Genomic_DNA"/>
</dbReference>
<dbReference type="PROSITE" id="PS51352">
    <property type="entry name" value="THIOREDOXIN_2"/>
    <property type="match status" value="1"/>
</dbReference>
<feature type="signal peptide" evidence="5">
    <location>
        <begin position="1"/>
        <end position="21"/>
    </location>
</feature>
<name>A0A4R6BBF0_9STAP</name>
<dbReference type="Pfam" id="PF02630">
    <property type="entry name" value="SCO1-SenC"/>
    <property type="match status" value="1"/>
</dbReference>
<organism evidence="7 8">
    <name type="scientific">Macrococcus brunensis</name>
    <dbReference type="NCBI Taxonomy" id="198483"/>
    <lineage>
        <taxon>Bacteria</taxon>
        <taxon>Bacillati</taxon>
        <taxon>Bacillota</taxon>
        <taxon>Bacilli</taxon>
        <taxon>Bacillales</taxon>
        <taxon>Staphylococcaceae</taxon>
        <taxon>Macrococcus</taxon>
    </lineage>
</organism>
<feature type="binding site" evidence="3">
    <location>
        <position position="65"/>
    </location>
    <ligand>
        <name>Cu cation</name>
        <dbReference type="ChEBI" id="CHEBI:23378"/>
    </ligand>
</feature>
<protein>
    <submittedName>
        <fullName evidence="7">SCO family protein</fullName>
    </submittedName>
</protein>